<dbReference type="OrthoDB" id="2115465at2759"/>
<dbReference type="AlphaFoldDB" id="A0A7E5W2D3"/>
<name>A0A7E5W2D3_TRINI</name>
<organism evidence="1 2">
    <name type="scientific">Trichoplusia ni</name>
    <name type="common">Cabbage looper</name>
    <dbReference type="NCBI Taxonomy" id="7111"/>
    <lineage>
        <taxon>Eukaryota</taxon>
        <taxon>Metazoa</taxon>
        <taxon>Ecdysozoa</taxon>
        <taxon>Arthropoda</taxon>
        <taxon>Hexapoda</taxon>
        <taxon>Insecta</taxon>
        <taxon>Pterygota</taxon>
        <taxon>Neoptera</taxon>
        <taxon>Endopterygota</taxon>
        <taxon>Lepidoptera</taxon>
        <taxon>Glossata</taxon>
        <taxon>Ditrysia</taxon>
        <taxon>Noctuoidea</taxon>
        <taxon>Noctuidae</taxon>
        <taxon>Plusiinae</taxon>
        <taxon>Trichoplusia</taxon>
    </lineage>
</organism>
<dbReference type="InterPro" id="IPR013783">
    <property type="entry name" value="Ig-like_fold"/>
</dbReference>
<gene>
    <name evidence="2" type="primary">LOC113498826</name>
</gene>
<dbReference type="PANTHER" id="PTHR46348">
    <property type="entry name" value="DELETED IN LUNG AND ESOPHAGEAL CANCER PROTEIN 1"/>
    <property type="match status" value="1"/>
</dbReference>
<evidence type="ECO:0000313" key="1">
    <source>
        <dbReference type="Proteomes" id="UP000322000"/>
    </source>
</evidence>
<dbReference type="GO" id="GO:0015631">
    <property type="term" value="F:tubulin binding"/>
    <property type="evidence" value="ECO:0007669"/>
    <property type="project" value="TreeGrafter"/>
</dbReference>
<proteinExistence type="predicted"/>
<dbReference type="GeneID" id="113498826"/>
<dbReference type="GO" id="GO:0005737">
    <property type="term" value="C:cytoplasm"/>
    <property type="evidence" value="ECO:0007669"/>
    <property type="project" value="TreeGrafter"/>
</dbReference>
<accession>A0A7E5W2D3</accession>
<dbReference type="GO" id="GO:0008285">
    <property type="term" value="P:negative regulation of cell population proliferation"/>
    <property type="evidence" value="ECO:0007669"/>
    <property type="project" value="InterPro"/>
</dbReference>
<dbReference type="KEGG" id="tnl:113498826"/>
<dbReference type="RefSeq" id="XP_026734769.1">
    <property type="nucleotide sequence ID" value="XM_026878968.1"/>
</dbReference>
<sequence>MLILKDIPKTSFPPDYEPMIVTTEVVESEAIPGLESVVREVCEVVVAQMEVWWEVVPLRFVLDPPVLPLYHSRRVQSVLVEISATQLFGCEGARGAWLTPAHVPAPPRLRLAPGMPAVTEVALPLPSLPNHFPETDVITLVAAKDEWRSQCSIIRQCATRQPSLRPGRAWLGVVAPGARMRTTFQLFNDTHQHICWWAEAYRWWGEHEPSAACRGRPPCERCRERACSCGLLKPARGALPHAHCAEIRYDVNAPECDGYVATLVQTRRTAADVARVPGGAGCEARAALVAYRVLAPRLLLRVLPCAPAAAPDAPAADCAGCRLDGGAARSAHGSATLRPARALALGRRTCYRLRLTNITPLPTAVHFDTDMDSMDVLKVKFIPNDFSVRAYGEMEVRVVLDARRVCGRRLFVYRARVERAYRPLYLVVDTAIEGLRVSVQVPLGGALHTDSFVIMRRTQREEFPWHRRRPRASTPEEMFLAEDYKRAINTENICDCKFEMVYVEPTPAQERAKPGDEDEYVPVDIVTSPPPLARVCACASCTKPVLPELADPICLQFAALPLNTVRTRILTLRNESVVTAHWSSAVRNWPRMRNRKLASEQWHGDVPAPGVAVQCTPAGGVLAAHAEVRVHVRVLADCWGLYHDQLLIQVESVEPLVLDVWVEALGPPLQLALRPADHYLDVPPTLWMSESDPKRVLRARNVSRSELVVQVYVARDYEYAQDMLPFRLYLRTYDVPQRSCPCLTAFETENLIDEQSEATTFEEEMDVGLEVYLAPDYGPQDDEHYVVTPEERTLAPGEGAEWRVALQPPPHADPAPDASLLLRMVPLHARGSGWFRPEPLPQVVRLQQTERRGRLKVSCREQRVKLCALDLPYGDVLRIRKRFYVLNVGNGPLELGVETSDPWCVIIELEGKEAINAVNEGAVGSREVHRSRGGANCGGADGCLCGERLTVRDRHCPLHLEPRSCVEMCVEVLVSTEETWPLGAAASAGPCQAPQYPLRRVTTTALRLYDEDNILASVPLVLDVEYPALLVEPDALDFGFVTDGDSRKSYFSVKHTSRTVTLDVVTEWVGAPEFQVWPHFLRIAPGCSERVYLQYTAMWRSAPAEGCACVWVCCGAGCGGGAGVGGGGRGAGGGGGAGWCRAAVPVRAVPARDYKCRAPRHDHTDDPHLLPPDMMDHTLQLT</sequence>
<dbReference type="InParanoid" id="A0A7E5W2D3"/>
<dbReference type="Gene3D" id="2.60.40.10">
    <property type="entry name" value="Immunoglobulins"/>
    <property type="match status" value="1"/>
</dbReference>
<reference evidence="2" key="1">
    <citation type="submission" date="2025-08" db="UniProtKB">
        <authorList>
            <consortium name="RefSeq"/>
        </authorList>
    </citation>
    <scope>IDENTIFICATION</scope>
</reference>
<dbReference type="GO" id="GO:0005929">
    <property type="term" value="C:cilium"/>
    <property type="evidence" value="ECO:0007669"/>
    <property type="project" value="TreeGrafter"/>
</dbReference>
<dbReference type="InterPro" id="IPR033304">
    <property type="entry name" value="DLEC1"/>
</dbReference>
<dbReference type="PANTHER" id="PTHR46348:SF1">
    <property type="entry name" value="DELETED IN LUNG AND ESOPHAGEAL CANCER PROTEIN 1"/>
    <property type="match status" value="1"/>
</dbReference>
<dbReference type="Proteomes" id="UP000322000">
    <property type="component" value="Chromosome 11"/>
</dbReference>
<evidence type="ECO:0000313" key="2">
    <source>
        <dbReference type="RefSeq" id="XP_026734769.1"/>
    </source>
</evidence>
<keyword evidence="1" id="KW-1185">Reference proteome</keyword>
<protein>
    <submittedName>
        <fullName evidence="2">Uncharacterized protein LOC113498826</fullName>
    </submittedName>
</protein>